<keyword evidence="3" id="KW-1185">Reference proteome</keyword>
<dbReference type="RefSeq" id="WP_188483108.1">
    <property type="nucleotide sequence ID" value="NZ_BMFC01000010.1"/>
</dbReference>
<dbReference type="EMBL" id="BMFC01000010">
    <property type="protein sequence ID" value="GGC13394.1"/>
    <property type="molecule type" value="Genomic_DNA"/>
</dbReference>
<organism evidence="2 3">
    <name type="scientific">Marivita lacus</name>
    <dbReference type="NCBI Taxonomy" id="1323742"/>
    <lineage>
        <taxon>Bacteria</taxon>
        <taxon>Pseudomonadati</taxon>
        <taxon>Pseudomonadota</taxon>
        <taxon>Alphaproteobacteria</taxon>
        <taxon>Rhodobacterales</taxon>
        <taxon>Roseobacteraceae</taxon>
        <taxon>Marivita</taxon>
    </lineage>
</organism>
<proteinExistence type="predicted"/>
<evidence type="ECO:0000259" key="1">
    <source>
        <dbReference type="Pfam" id="PF04273"/>
    </source>
</evidence>
<evidence type="ECO:0000313" key="2">
    <source>
        <dbReference type="EMBL" id="GGC13394.1"/>
    </source>
</evidence>
<sequence>MDIRTITDRYSVSPQIDPEDAAAIKAAGITTVICNRPDAEVPPSHQADTIRAAIEAQGLRFEVLPITHQTLTPDRIAQQAALVDASDGPVLAYCASGTRSSILWALGQAGQQSADDILGAVARAGYDLSGLRPTLEAAAEAQG</sequence>
<dbReference type="Gene3D" id="3.90.190.10">
    <property type="entry name" value="Protein tyrosine phosphatase superfamily"/>
    <property type="match status" value="1"/>
</dbReference>
<dbReference type="InterPro" id="IPR005939">
    <property type="entry name" value="BLH_phosphatase-like"/>
</dbReference>
<protein>
    <submittedName>
        <fullName evidence="2">TIGR01244 family protein</fullName>
    </submittedName>
</protein>
<dbReference type="Proteomes" id="UP000645462">
    <property type="component" value="Unassembled WGS sequence"/>
</dbReference>
<dbReference type="Pfam" id="PF04273">
    <property type="entry name" value="BLH_phosphatase"/>
    <property type="match status" value="1"/>
</dbReference>
<feature type="domain" description="Beta-lactamase hydrolase-like protein phosphatase-like" evidence="1">
    <location>
        <begin position="2"/>
        <end position="110"/>
    </location>
</feature>
<comment type="caution">
    <text evidence="2">The sequence shown here is derived from an EMBL/GenBank/DDBJ whole genome shotgun (WGS) entry which is preliminary data.</text>
</comment>
<dbReference type="InterPro" id="IPR029021">
    <property type="entry name" value="Prot-tyrosine_phosphatase-like"/>
</dbReference>
<dbReference type="CDD" id="cd14503">
    <property type="entry name" value="PTP-bact"/>
    <property type="match status" value="1"/>
</dbReference>
<reference evidence="3" key="1">
    <citation type="journal article" date="2019" name="Int. J. Syst. Evol. Microbiol.">
        <title>The Global Catalogue of Microorganisms (GCM) 10K type strain sequencing project: providing services to taxonomists for standard genome sequencing and annotation.</title>
        <authorList>
            <consortium name="The Broad Institute Genomics Platform"/>
            <consortium name="The Broad Institute Genome Sequencing Center for Infectious Disease"/>
            <person name="Wu L."/>
            <person name="Ma J."/>
        </authorList>
    </citation>
    <scope>NUCLEOTIDE SEQUENCE [LARGE SCALE GENOMIC DNA]</scope>
    <source>
        <strain evidence="3">CGMCC 1.12478</strain>
    </source>
</reference>
<name>A0ABQ1KZE7_9RHOB</name>
<accession>A0ABQ1KZE7</accession>
<dbReference type="SUPFAM" id="SSF52799">
    <property type="entry name" value="(Phosphotyrosine protein) phosphatases II"/>
    <property type="match status" value="1"/>
</dbReference>
<evidence type="ECO:0000313" key="3">
    <source>
        <dbReference type="Proteomes" id="UP000645462"/>
    </source>
</evidence>
<dbReference type="NCBIfam" id="TIGR01244">
    <property type="entry name" value="TIGR01244 family sulfur transferase"/>
    <property type="match status" value="1"/>
</dbReference>
<gene>
    <name evidence="2" type="ORF">GCM10011363_32550</name>
</gene>